<gene>
    <name evidence="1" type="ORF">METZ01_LOCUS362951</name>
</gene>
<accession>A0A382SLL8</accession>
<protein>
    <submittedName>
        <fullName evidence="1">Uncharacterized protein</fullName>
    </submittedName>
</protein>
<reference evidence="1" key="1">
    <citation type="submission" date="2018-05" db="EMBL/GenBank/DDBJ databases">
        <authorList>
            <person name="Lanie J.A."/>
            <person name="Ng W.-L."/>
            <person name="Kazmierczak K.M."/>
            <person name="Andrzejewski T.M."/>
            <person name="Davidsen T.M."/>
            <person name="Wayne K.J."/>
            <person name="Tettelin H."/>
            <person name="Glass J.I."/>
            <person name="Rusch D."/>
            <person name="Podicherti R."/>
            <person name="Tsui H.-C.T."/>
            <person name="Winkler M.E."/>
        </authorList>
    </citation>
    <scope>NUCLEOTIDE SEQUENCE</scope>
</reference>
<dbReference type="EMBL" id="UINC01129601">
    <property type="protein sequence ID" value="SVD10097.1"/>
    <property type="molecule type" value="Genomic_DNA"/>
</dbReference>
<dbReference type="AlphaFoldDB" id="A0A382SLL8"/>
<sequence>MKDKLLLWIEGPLHFCLAYYLQKMYDCEIYAIIDVTSKPKKFFVDQNLVKFNKIWFYHDHVKNPHTPDLEYLSSFERKYNINIWKLAINERIFYRFYDFHKFSSDEILSIEEDVC</sequence>
<organism evidence="1">
    <name type="scientific">marine metagenome</name>
    <dbReference type="NCBI Taxonomy" id="408172"/>
    <lineage>
        <taxon>unclassified sequences</taxon>
        <taxon>metagenomes</taxon>
        <taxon>ecological metagenomes</taxon>
    </lineage>
</organism>
<feature type="non-terminal residue" evidence="1">
    <location>
        <position position="115"/>
    </location>
</feature>
<evidence type="ECO:0000313" key="1">
    <source>
        <dbReference type="EMBL" id="SVD10097.1"/>
    </source>
</evidence>
<proteinExistence type="predicted"/>
<name>A0A382SLL8_9ZZZZ</name>